<comment type="caution">
    <text evidence="1">The sequence shown here is derived from an EMBL/GenBank/DDBJ whole genome shotgun (WGS) entry which is preliminary data.</text>
</comment>
<evidence type="ECO:0000313" key="1">
    <source>
        <dbReference type="EMBL" id="OAF67999.1"/>
    </source>
</evidence>
<dbReference type="AlphaFoldDB" id="A0A177B154"/>
<dbReference type="Proteomes" id="UP000078046">
    <property type="component" value="Unassembled WGS sequence"/>
</dbReference>
<accession>A0A177B154</accession>
<organism evidence="1 2">
    <name type="scientific">Intoshia linei</name>
    <dbReference type="NCBI Taxonomy" id="1819745"/>
    <lineage>
        <taxon>Eukaryota</taxon>
        <taxon>Metazoa</taxon>
        <taxon>Spiralia</taxon>
        <taxon>Lophotrochozoa</taxon>
        <taxon>Mesozoa</taxon>
        <taxon>Orthonectida</taxon>
        <taxon>Rhopaluridae</taxon>
        <taxon>Intoshia</taxon>
    </lineage>
</organism>
<dbReference type="OrthoDB" id="3265906at2759"/>
<dbReference type="InterPro" id="IPR029063">
    <property type="entry name" value="SAM-dependent_MTases_sf"/>
</dbReference>
<dbReference type="SUPFAM" id="SSF53335">
    <property type="entry name" value="S-adenosyl-L-methionine-dependent methyltransferases"/>
    <property type="match status" value="1"/>
</dbReference>
<feature type="non-terminal residue" evidence="1">
    <location>
        <position position="1"/>
    </location>
</feature>
<protein>
    <recommendedName>
        <fullName evidence="3">3-demethylubiquinone-9 3-O-methyltransferase</fullName>
    </recommendedName>
</protein>
<name>A0A177B154_9BILA</name>
<proteinExistence type="predicted"/>
<keyword evidence="2" id="KW-1185">Reference proteome</keyword>
<evidence type="ECO:0000313" key="2">
    <source>
        <dbReference type="Proteomes" id="UP000078046"/>
    </source>
</evidence>
<dbReference type="Gene3D" id="3.40.50.150">
    <property type="entry name" value="Vaccinia Virus protein VP39"/>
    <property type="match status" value="1"/>
</dbReference>
<sequence length="90" mass="10466">KGGFFVLTTLNRTVASYLFCIEVAEKVLKIVPQGLHDWNKFMTPDELTALSKNAKLNPVHLHGMCYNFITNDWNWTTNFDMNYCFVCQKE</sequence>
<reference evidence="1 2" key="1">
    <citation type="submission" date="2016-04" db="EMBL/GenBank/DDBJ databases">
        <title>The genome of Intoshia linei affirms orthonectids as highly simplified spiralians.</title>
        <authorList>
            <person name="Mikhailov K.V."/>
            <person name="Slusarev G.S."/>
            <person name="Nikitin M.A."/>
            <person name="Logacheva M.D."/>
            <person name="Penin A."/>
            <person name="Aleoshin V."/>
            <person name="Panchin Y.V."/>
        </authorList>
    </citation>
    <scope>NUCLEOTIDE SEQUENCE [LARGE SCALE GENOMIC DNA]</scope>
    <source>
        <strain evidence="1">Intl2013</strain>
        <tissue evidence="1">Whole animal</tissue>
    </source>
</reference>
<dbReference type="EMBL" id="LWCA01000534">
    <property type="protein sequence ID" value="OAF67999.1"/>
    <property type="molecule type" value="Genomic_DNA"/>
</dbReference>
<evidence type="ECO:0008006" key="3">
    <source>
        <dbReference type="Google" id="ProtNLM"/>
    </source>
</evidence>
<gene>
    <name evidence="1" type="ORF">A3Q56_04278</name>
</gene>